<feature type="non-terminal residue" evidence="1">
    <location>
        <position position="1"/>
    </location>
</feature>
<dbReference type="AlphaFoldDB" id="A0A0F9E3I5"/>
<reference evidence="1" key="1">
    <citation type="journal article" date="2015" name="Nature">
        <title>Complex archaea that bridge the gap between prokaryotes and eukaryotes.</title>
        <authorList>
            <person name="Spang A."/>
            <person name="Saw J.H."/>
            <person name="Jorgensen S.L."/>
            <person name="Zaremba-Niedzwiedzka K."/>
            <person name="Martijn J."/>
            <person name="Lind A.E."/>
            <person name="van Eijk R."/>
            <person name="Schleper C."/>
            <person name="Guy L."/>
            <person name="Ettema T.J."/>
        </authorList>
    </citation>
    <scope>NUCLEOTIDE SEQUENCE</scope>
</reference>
<sequence>LAVYLKQIHERLTMEIEKIDEGLPDSLEREIAIVKKGVDIPFSLAKSVSHALDTLGHTPLSHPEEFDTIEGYTTILAGLCEFATSIEDSINILLCEEQ</sequence>
<organism evidence="1">
    <name type="scientific">marine sediment metagenome</name>
    <dbReference type="NCBI Taxonomy" id="412755"/>
    <lineage>
        <taxon>unclassified sequences</taxon>
        <taxon>metagenomes</taxon>
        <taxon>ecological metagenomes</taxon>
    </lineage>
</organism>
<evidence type="ECO:0000313" key="1">
    <source>
        <dbReference type="EMBL" id="KKL18633.1"/>
    </source>
</evidence>
<comment type="caution">
    <text evidence="1">The sequence shown here is derived from an EMBL/GenBank/DDBJ whole genome shotgun (WGS) entry which is preliminary data.</text>
</comment>
<proteinExistence type="predicted"/>
<protein>
    <submittedName>
        <fullName evidence="1">Uncharacterized protein</fullName>
    </submittedName>
</protein>
<accession>A0A0F9E3I5</accession>
<name>A0A0F9E3I5_9ZZZZ</name>
<gene>
    <name evidence="1" type="ORF">LCGC14_2473530</name>
</gene>
<dbReference type="EMBL" id="LAZR01038793">
    <property type="protein sequence ID" value="KKL18633.1"/>
    <property type="molecule type" value="Genomic_DNA"/>
</dbReference>